<feature type="non-terminal residue" evidence="4">
    <location>
        <position position="152"/>
    </location>
</feature>
<dbReference type="InterPro" id="IPR005053">
    <property type="entry name" value="MobA_MobL"/>
</dbReference>
<dbReference type="EMBL" id="AGSN01000152">
    <property type="protein sequence ID" value="EHH09634.1"/>
    <property type="molecule type" value="Genomic_DNA"/>
</dbReference>
<dbReference type="AlphaFoldDB" id="G6YF50"/>
<evidence type="ECO:0000256" key="2">
    <source>
        <dbReference type="ARBA" id="ARBA00022971"/>
    </source>
</evidence>
<protein>
    <submittedName>
        <fullName evidence="4">MobA/MobL protein</fullName>
    </submittedName>
</protein>
<evidence type="ECO:0000313" key="5">
    <source>
        <dbReference type="Proteomes" id="UP000002949"/>
    </source>
</evidence>
<dbReference type="Proteomes" id="UP000002949">
    <property type="component" value="Unassembled WGS sequence"/>
</dbReference>
<proteinExistence type="inferred from homology"/>
<gene>
    <name evidence="4" type="ORF">MEA186_22976</name>
</gene>
<organism evidence="4 5">
    <name type="scientific">Mesorhizobium amorphae CCNWGS0123</name>
    <dbReference type="NCBI Taxonomy" id="1082933"/>
    <lineage>
        <taxon>Bacteria</taxon>
        <taxon>Pseudomonadati</taxon>
        <taxon>Pseudomonadota</taxon>
        <taxon>Alphaproteobacteria</taxon>
        <taxon>Hyphomicrobiales</taxon>
        <taxon>Phyllobacteriaceae</taxon>
        <taxon>Mesorhizobium</taxon>
    </lineage>
</organism>
<evidence type="ECO:0000256" key="1">
    <source>
        <dbReference type="ARBA" id="ARBA00010873"/>
    </source>
</evidence>
<dbReference type="eggNOG" id="COG0507">
    <property type="taxonomic scope" value="Bacteria"/>
</dbReference>
<dbReference type="Gene3D" id="3.30.930.30">
    <property type="match status" value="1"/>
</dbReference>
<dbReference type="Pfam" id="PF03389">
    <property type="entry name" value="MobA_MobL"/>
    <property type="match status" value="1"/>
</dbReference>
<evidence type="ECO:0000259" key="3">
    <source>
        <dbReference type="Pfam" id="PF03389"/>
    </source>
</evidence>
<keyword evidence="2" id="KW-0184">Conjugation</keyword>
<keyword evidence="5" id="KW-1185">Reference proteome</keyword>
<dbReference type="RefSeq" id="WP_006204294.1">
    <property type="nucleotide sequence ID" value="NZ_AGSN01000152.1"/>
</dbReference>
<evidence type="ECO:0000313" key="4">
    <source>
        <dbReference type="EMBL" id="EHH09634.1"/>
    </source>
</evidence>
<sequence>MAIAFARARYISRSGGGSAVRSAAYNGREGIKAQRTGEVFYFKHREAPDHHEVLLPEGAPSELASSDALWNAAEAMEKRKDAQLARELVLALPANEELGHDDRVELARSFALEHFVPKGLAVQLDVHAPHGAESEGERANHHAHLLITTRRL</sequence>
<accession>G6YF50</accession>
<reference evidence="4 5" key="1">
    <citation type="journal article" date="2012" name="J. Bacteriol.">
        <title>Draft Genome Sequence of Plant Growth-Promoting Rhizobium Mesorhizobium amorphae, Isolated from Zinc-Lead Mine Tailings.</title>
        <authorList>
            <person name="Hao X."/>
            <person name="Lin Y."/>
            <person name="Johnstone L."/>
            <person name="Baltrus D.A."/>
            <person name="Miller S.J."/>
            <person name="Wei G."/>
            <person name="Rensing C."/>
        </authorList>
    </citation>
    <scope>NUCLEOTIDE SEQUENCE [LARGE SCALE GENOMIC DNA]</scope>
    <source>
        <strain evidence="4 5">CCNWGS0123</strain>
    </source>
</reference>
<name>G6YF50_9HYPH</name>
<comment type="similarity">
    <text evidence="1">Belongs to the MobA/MobL family.</text>
</comment>
<feature type="domain" description="MobA/MobL protein" evidence="3">
    <location>
        <begin position="18"/>
        <end position="152"/>
    </location>
</feature>